<feature type="transmembrane region" description="Helical" evidence="2">
    <location>
        <begin position="480"/>
        <end position="497"/>
    </location>
</feature>
<feature type="transmembrane region" description="Helical" evidence="2">
    <location>
        <begin position="343"/>
        <end position="372"/>
    </location>
</feature>
<feature type="transmembrane region" description="Helical" evidence="2">
    <location>
        <begin position="420"/>
        <end position="441"/>
    </location>
</feature>
<feature type="transmembrane region" description="Helical" evidence="2">
    <location>
        <begin position="735"/>
        <end position="754"/>
    </location>
</feature>
<feature type="transmembrane region" description="Helical" evidence="2">
    <location>
        <begin position="563"/>
        <end position="581"/>
    </location>
</feature>
<feature type="transmembrane region" description="Helical" evidence="2">
    <location>
        <begin position="953"/>
        <end position="971"/>
    </location>
</feature>
<feature type="transmembrane region" description="Helical" evidence="2">
    <location>
        <begin position="533"/>
        <end position="551"/>
    </location>
</feature>
<feature type="transmembrane region" description="Helical" evidence="2">
    <location>
        <begin position="1006"/>
        <end position="1025"/>
    </location>
</feature>
<feature type="transmembrane region" description="Helical" evidence="2">
    <location>
        <begin position="311"/>
        <end position="331"/>
    </location>
</feature>
<feature type="transmembrane region" description="Helical" evidence="2">
    <location>
        <begin position="509"/>
        <end position="527"/>
    </location>
</feature>
<feature type="transmembrane region" description="Helical" evidence="2">
    <location>
        <begin position="223"/>
        <end position="240"/>
    </location>
</feature>
<feature type="transmembrane region" description="Helical" evidence="2">
    <location>
        <begin position="1187"/>
        <end position="1207"/>
    </location>
</feature>
<feature type="transmembrane region" description="Helical" evidence="2">
    <location>
        <begin position="626"/>
        <end position="643"/>
    </location>
</feature>
<evidence type="ECO:0000313" key="4">
    <source>
        <dbReference type="Proteomes" id="UP001521181"/>
    </source>
</evidence>
<dbReference type="PANTHER" id="PTHR38434:SF1">
    <property type="entry name" value="BLL2549 PROTEIN"/>
    <property type="match status" value="1"/>
</dbReference>
<sequence>MIIPLIAGFALIATPIVAWIALSRTKRLRDDVSRLKASNAALWAEISALQKSEVRVVKADPQQTEAVRPVADLGEAPAAEIAKEQALPAQENEPDLGLERPEQPPKEAATVGETAVAAKAEETSEIVQGPWNLPAAEPAAQRPARESLPAEYEPPALRAKLMQLAGKFDKPSIPESEAGGQAAPELKPAAKPFIPPQPGLLRRVWGMIFPADTDWETLIGRNWLNIIGIIVLVVGLVLLIQQSLLIVSALGKIAIGVGVSGLLMGCGEYLRRSRKYRVFAFTLVGGGWGLLYFTAFAAYNIEAAQVIDNAYVAMLALLAVAVGIILQSFSYKREVVTGLAYGLAFLALHLSPLSIYSLLATAVLAASIPFVVRRTDWRLLGIVTSVASYATHARWLWATGLPVDAPETQMILGGLVPSQAFWGNIAILCVYWVVFGASVLLSRSDSPRSGIMDLGLTVINTVGFVGLLAWEMETYLPGKLHYAAVPAMTAYVALALADLRLKRYRLTRFNGSMGVALFAGTLPLAIYSEGLSWSWLAPYWAIGGLILWKVVFRFNDLLFRSQADVLLLLATLAACVVNLYPEQPFPGWNILLLGLVPILFAELVVETLHRSAPEARLKADQFAAQVSLLVLPLLGGLAIWLTLPPLNSGLAMVGAGVALLELGAWTRRGYVRVQSYLIGVAGFAVMVVKDIALHSSDETRQVVVGVLIAGAALAYWAALRMRLSSWPLTKQEREGAWVWAAAATTFVAGAVYHWQPIDRVPVGWAIWALVLMEFGQRLRWTAQRVIAYVLFLLSALVGLMLDDTLHPAVIGSSAWHFTALLALLFHVASYRTLRPACDLTVEEKTLSTALLGAGAVFVGLSTWDRLPSGWVAPTWALWAVAVQMIAGSLRKRQPLMVTDMAAIAAFGLSVAVNIYDVFGTLAPATLQNTASLSVVIGALYLYAYRMPRPSTPLGATPFVHLGTLLMALALWRELPSIAVALGWGAMAFGLIEISGRTKFRAFPQQAQMLILAATVRLFFANFVVAGETMGISHRLVSVGAIIALVYYMRVLRLSGWGAGLRLLPAPVFSWIGAALLVILARFEVGREYAVALWSLLILCLALLGMRLKDRDFRYQAYMLCVLVFGRAWATNAYLEGSLFGMSERIVTTLPALVALLFVVILLPRAFKPGEGAPVRSRIVRMLRYADGHARSVVALLFAALLTLLIFYEMAIDLVSIGWAISALALLAMGFALKERSLRLYGLLLLLICLVKVVFYDLDGVEAIYRVISFIVLGFVLLLASLGYSRFRDVLGRYL</sequence>
<feature type="transmembrane region" description="Helical" evidence="2">
    <location>
        <begin position="813"/>
        <end position="833"/>
    </location>
</feature>
<dbReference type="PANTHER" id="PTHR38434">
    <property type="entry name" value="BLL2549 PROTEIN"/>
    <property type="match status" value="1"/>
</dbReference>
<feature type="transmembrane region" description="Helical" evidence="2">
    <location>
        <begin position="921"/>
        <end position="941"/>
    </location>
</feature>
<feature type="transmembrane region" description="Helical" evidence="2">
    <location>
        <begin position="869"/>
        <end position="889"/>
    </location>
</feature>
<feature type="transmembrane region" description="Helical" evidence="2">
    <location>
        <begin position="1146"/>
        <end position="1166"/>
    </location>
</feature>
<feature type="region of interest" description="Disordered" evidence="1">
    <location>
        <begin position="84"/>
        <end position="107"/>
    </location>
</feature>
<reference evidence="3 4" key="1">
    <citation type="submission" date="2021-12" db="EMBL/GenBank/DDBJ databases">
        <title>Sinirhodobacter sp. WL0062 is a bacterium isolated from seawater.</title>
        <authorList>
            <person name="Wang L."/>
            <person name="He W."/>
            <person name="Zhang D.-F."/>
        </authorList>
    </citation>
    <scope>NUCLEOTIDE SEQUENCE [LARGE SCALE GENOMIC DNA]</scope>
    <source>
        <strain evidence="3 4">WL0062</strain>
    </source>
</reference>
<feature type="transmembrane region" description="Helical" evidence="2">
    <location>
        <begin position="1239"/>
        <end position="1257"/>
    </location>
</feature>
<feature type="transmembrane region" description="Helical" evidence="2">
    <location>
        <begin position="1031"/>
        <end position="1050"/>
    </location>
</feature>
<dbReference type="RefSeq" id="WP_233675566.1">
    <property type="nucleotide sequence ID" value="NZ_JAJUOS010000002.1"/>
</dbReference>
<dbReference type="EMBL" id="JAJUOS010000002">
    <property type="protein sequence ID" value="MCE5972549.1"/>
    <property type="molecule type" value="Genomic_DNA"/>
</dbReference>
<gene>
    <name evidence="3" type="ORF">LZA78_03510</name>
</gene>
<feature type="transmembrane region" description="Helical" evidence="2">
    <location>
        <begin position="1263"/>
        <end position="1283"/>
    </location>
</feature>
<keyword evidence="4" id="KW-1185">Reference proteome</keyword>
<feature type="transmembrane region" description="Helical" evidence="2">
    <location>
        <begin position="6"/>
        <end position="22"/>
    </location>
</feature>
<feature type="transmembrane region" description="Helical" evidence="2">
    <location>
        <begin position="246"/>
        <end position="266"/>
    </location>
</feature>
<name>A0ABS8YRP3_9RHOB</name>
<feature type="transmembrane region" description="Helical" evidence="2">
    <location>
        <begin position="1213"/>
        <end position="1232"/>
    </location>
</feature>
<feature type="transmembrane region" description="Helical" evidence="2">
    <location>
        <begin position="785"/>
        <end position="801"/>
    </location>
</feature>
<evidence type="ECO:0000256" key="1">
    <source>
        <dbReference type="SAM" id="MobiDB-lite"/>
    </source>
</evidence>
<dbReference type="Proteomes" id="UP001521181">
    <property type="component" value="Unassembled WGS sequence"/>
</dbReference>
<accession>A0ABS8YRP3</accession>
<dbReference type="InterPro" id="IPR019286">
    <property type="entry name" value="DUF2339_TM"/>
</dbReference>
<dbReference type="Pfam" id="PF10101">
    <property type="entry name" value="DUF2339"/>
    <property type="match status" value="1"/>
</dbReference>
<feature type="transmembrane region" description="Helical" evidence="2">
    <location>
        <begin position="977"/>
        <end position="994"/>
    </location>
</feature>
<protein>
    <submittedName>
        <fullName evidence="3">DUF2339 domain-containing protein</fullName>
    </submittedName>
</protein>
<feature type="transmembrane region" description="Helical" evidence="2">
    <location>
        <begin position="587"/>
        <end position="605"/>
    </location>
</feature>
<feature type="transmembrane region" description="Helical" evidence="2">
    <location>
        <begin position="1088"/>
        <end position="1104"/>
    </location>
</feature>
<proteinExistence type="predicted"/>
<evidence type="ECO:0000256" key="2">
    <source>
        <dbReference type="SAM" id="Phobius"/>
    </source>
</evidence>
<organism evidence="3 4">
    <name type="scientific">Rhodobacter flavimaris</name>
    <dbReference type="NCBI Taxonomy" id="2907145"/>
    <lineage>
        <taxon>Bacteria</taxon>
        <taxon>Pseudomonadati</taxon>
        <taxon>Pseudomonadota</taxon>
        <taxon>Alphaproteobacteria</taxon>
        <taxon>Rhodobacterales</taxon>
        <taxon>Rhodobacter group</taxon>
        <taxon>Rhodobacter</taxon>
    </lineage>
</organism>
<keyword evidence="2" id="KW-0472">Membrane</keyword>
<feature type="transmembrane region" description="Helical" evidence="2">
    <location>
        <begin position="896"/>
        <end position="915"/>
    </location>
</feature>
<feature type="transmembrane region" description="Helical" evidence="2">
    <location>
        <begin position="649"/>
        <end position="665"/>
    </location>
</feature>
<feature type="transmembrane region" description="Helical" evidence="2">
    <location>
        <begin position="450"/>
        <end position="468"/>
    </location>
</feature>
<keyword evidence="2" id="KW-1133">Transmembrane helix</keyword>
<comment type="caution">
    <text evidence="3">The sequence shown here is derived from an EMBL/GenBank/DDBJ whole genome shotgun (WGS) entry which is preliminary data.</text>
</comment>
<feature type="transmembrane region" description="Helical" evidence="2">
    <location>
        <begin position="702"/>
        <end position="723"/>
    </location>
</feature>
<evidence type="ECO:0000313" key="3">
    <source>
        <dbReference type="EMBL" id="MCE5972549.1"/>
    </source>
</evidence>
<feature type="transmembrane region" description="Helical" evidence="2">
    <location>
        <begin position="1062"/>
        <end position="1082"/>
    </location>
</feature>
<feature type="transmembrane region" description="Helical" evidence="2">
    <location>
        <begin position="278"/>
        <end position="299"/>
    </location>
</feature>
<keyword evidence="2" id="KW-0812">Transmembrane</keyword>
<feature type="transmembrane region" description="Helical" evidence="2">
    <location>
        <begin position="1116"/>
        <end position="1134"/>
    </location>
</feature>